<dbReference type="Pfam" id="PF03079">
    <property type="entry name" value="ARD"/>
    <property type="match status" value="1"/>
</dbReference>
<comment type="caution">
    <text evidence="1">The sequence shown here is derived from an EMBL/GenBank/DDBJ whole genome shotgun (WGS) entry which is preliminary data.</text>
</comment>
<dbReference type="RefSeq" id="WP_114468644.1">
    <property type="nucleotide sequence ID" value="NZ_QPJK01000004.1"/>
</dbReference>
<evidence type="ECO:0000313" key="1">
    <source>
        <dbReference type="EMBL" id="RCW71409.1"/>
    </source>
</evidence>
<keyword evidence="1" id="KW-0560">Oxidoreductase</keyword>
<dbReference type="Proteomes" id="UP000252884">
    <property type="component" value="Unassembled WGS sequence"/>
</dbReference>
<name>A0A368XV95_9BURK</name>
<keyword evidence="1" id="KW-0223">Dioxygenase</keyword>
<dbReference type="AlphaFoldDB" id="A0A368XV95"/>
<gene>
    <name evidence="1" type="ORF">DES41_104228</name>
</gene>
<accession>A0A368XV95</accession>
<protein>
    <submittedName>
        <fullName evidence="1">Acireductone dioxygenase apoprotein</fullName>
    </submittedName>
</protein>
<dbReference type="InterPro" id="IPR011051">
    <property type="entry name" value="RmlC_Cupin_sf"/>
</dbReference>
<dbReference type="Gene3D" id="2.60.120.10">
    <property type="entry name" value="Jelly Rolls"/>
    <property type="match status" value="1"/>
</dbReference>
<dbReference type="GO" id="GO:0010309">
    <property type="term" value="F:acireductone dioxygenase [iron(II)-requiring] activity"/>
    <property type="evidence" value="ECO:0007669"/>
    <property type="project" value="InterPro"/>
</dbReference>
<proteinExistence type="predicted"/>
<dbReference type="EMBL" id="QPJK01000004">
    <property type="protein sequence ID" value="RCW71409.1"/>
    <property type="molecule type" value="Genomic_DNA"/>
</dbReference>
<dbReference type="OrthoDB" id="8857091at2"/>
<dbReference type="InterPro" id="IPR004313">
    <property type="entry name" value="ARD"/>
</dbReference>
<reference evidence="1 2" key="1">
    <citation type="submission" date="2018-07" db="EMBL/GenBank/DDBJ databases">
        <title>Genomic Encyclopedia of Type Strains, Phase IV (KMG-IV): sequencing the most valuable type-strain genomes for metagenomic binning, comparative biology and taxonomic classification.</title>
        <authorList>
            <person name="Goeker M."/>
        </authorList>
    </citation>
    <scope>NUCLEOTIDE SEQUENCE [LARGE SCALE GENOMIC DNA]</scope>
    <source>
        <strain evidence="1 2">DSM 21634</strain>
    </source>
</reference>
<dbReference type="SUPFAM" id="SSF51182">
    <property type="entry name" value="RmlC-like cupins"/>
    <property type="match status" value="1"/>
</dbReference>
<dbReference type="CDD" id="cd02232">
    <property type="entry name" value="cupin_ARD"/>
    <property type="match status" value="1"/>
</dbReference>
<sequence length="194" mass="21074">MVALARFDTQGQWEETWVCDGLVRQHLAPTGVQFGRWPLRPLQLQAGDGLAAVQAAYGEELAALGSHFPLHGADRLALAPGDAHWPALRRQFLAEHRQGGAEVRFFLSGTGLFYLRSADGFLGLLCEAGEWVALPEGLAHAFDAGDAPHVEALRLFVQPQGWVAEPTGAVLPALPLYDDFVAQLLEQVGEELEE</sequence>
<keyword evidence="2" id="KW-1185">Reference proteome</keyword>
<dbReference type="InterPro" id="IPR014710">
    <property type="entry name" value="RmlC-like_jellyroll"/>
</dbReference>
<evidence type="ECO:0000313" key="2">
    <source>
        <dbReference type="Proteomes" id="UP000252884"/>
    </source>
</evidence>
<organism evidence="1 2">
    <name type="scientific">Pseudorhodoferax soli</name>
    <dbReference type="NCBI Taxonomy" id="545864"/>
    <lineage>
        <taxon>Bacteria</taxon>
        <taxon>Pseudomonadati</taxon>
        <taxon>Pseudomonadota</taxon>
        <taxon>Betaproteobacteria</taxon>
        <taxon>Burkholderiales</taxon>
        <taxon>Comamonadaceae</taxon>
    </lineage>
</organism>